<gene>
    <name evidence="4" type="ORF">F8O02_03245</name>
</gene>
<dbReference type="SMART" id="SM00855">
    <property type="entry name" value="PGAM"/>
    <property type="match status" value="1"/>
</dbReference>
<evidence type="ECO:0000313" key="5">
    <source>
        <dbReference type="Proteomes" id="UP000481339"/>
    </source>
</evidence>
<dbReference type="SUPFAM" id="SSF53254">
    <property type="entry name" value="Phosphoglycerate mutase-like"/>
    <property type="match status" value="1"/>
</dbReference>
<dbReference type="GO" id="GO:0016791">
    <property type="term" value="F:phosphatase activity"/>
    <property type="evidence" value="ECO:0007669"/>
    <property type="project" value="TreeGrafter"/>
</dbReference>
<feature type="region of interest" description="Disordered" evidence="3">
    <location>
        <begin position="1"/>
        <end position="28"/>
    </location>
</feature>
<protein>
    <submittedName>
        <fullName evidence="4">Histidine phosphatase family protein</fullName>
    </submittedName>
</protein>
<feature type="active site" description="Tele-phosphohistidine intermediate" evidence="1">
    <location>
        <position position="39"/>
    </location>
</feature>
<reference evidence="4 5" key="1">
    <citation type="submission" date="2019-09" db="EMBL/GenBank/DDBJ databases">
        <title>Phylogeny of genus Pseudoclavibacter and closely related genus.</title>
        <authorList>
            <person name="Li Y."/>
        </authorList>
    </citation>
    <scope>NUCLEOTIDE SEQUENCE [LARGE SCALE GENOMIC DNA]</scope>
    <source>
        <strain evidence="4 5">JCM 16921</strain>
    </source>
</reference>
<dbReference type="Gene3D" id="3.40.50.1240">
    <property type="entry name" value="Phosphoglycerate mutase-like"/>
    <property type="match status" value="1"/>
</dbReference>
<dbReference type="RefSeq" id="WP_158035811.1">
    <property type="nucleotide sequence ID" value="NZ_BAAAZV010000003.1"/>
</dbReference>
<dbReference type="PANTHER" id="PTHR48100">
    <property type="entry name" value="BROAD-SPECIFICITY PHOSPHATASE YOR283W-RELATED"/>
    <property type="match status" value="1"/>
</dbReference>
<dbReference type="AlphaFoldDB" id="A0A7C8FUJ6"/>
<accession>A0A7C8FUJ6</accession>
<organism evidence="4 5">
    <name type="scientific">Pseudoclavibacter caeni</name>
    <dbReference type="NCBI Taxonomy" id="908846"/>
    <lineage>
        <taxon>Bacteria</taxon>
        <taxon>Bacillati</taxon>
        <taxon>Actinomycetota</taxon>
        <taxon>Actinomycetes</taxon>
        <taxon>Micrococcales</taxon>
        <taxon>Microbacteriaceae</taxon>
        <taxon>Pseudoclavibacter</taxon>
    </lineage>
</organism>
<feature type="binding site" evidence="2">
    <location>
        <begin position="115"/>
        <end position="118"/>
    </location>
    <ligand>
        <name>substrate</name>
    </ligand>
</feature>
<dbReference type="Pfam" id="PF00300">
    <property type="entry name" value="His_Phos_1"/>
    <property type="match status" value="1"/>
</dbReference>
<dbReference type="OrthoDB" id="5148800at2"/>
<dbReference type="InterPro" id="IPR050275">
    <property type="entry name" value="PGM_Phosphatase"/>
</dbReference>
<sequence length="316" mass="32421">MTRPSSPPPRIPVTVRRAPRDGSRPAPGRAGVALALVRHGATELNLAGRVQGESEAGLCALGRRQADAAGESLAGLAADWAVVASSPQRRAVQTAERIAAHVGRGVGLRVPQLRERRYGAAEGLSFPELYDRWQVPEERRGRGMVLDWLIARGAIPGAEPIDAVRARGLAGLATLADWLVAGPVAPAGPVWGGNPDDALAPAADARGPVDAGFASSAGIAVAHGTLIRCTLEAIGFAEPLHLVNGGFVLLRGDADAAEVGESDTSAVGESDRADAAAPAGHGPDETGVAVTGPDPVVPAHAWRWTVEAVHGEASEH</sequence>
<dbReference type="PANTHER" id="PTHR48100:SF1">
    <property type="entry name" value="HISTIDINE PHOSPHATASE FAMILY PROTEIN-RELATED"/>
    <property type="match status" value="1"/>
</dbReference>
<evidence type="ECO:0000256" key="2">
    <source>
        <dbReference type="PIRSR" id="PIRSR613078-2"/>
    </source>
</evidence>
<dbReference type="InterPro" id="IPR029033">
    <property type="entry name" value="His_PPase_superfam"/>
</dbReference>
<feature type="binding site" evidence="2">
    <location>
        <position position="90"/>
    </location>
    <ligand>
        <name>substrate</name>
    </ligand>
</feature>
<feature type="active site" description="Proton donor/acceptor" evidence="1">
    <location>
        <position position="115"/>
    </location>
</feature>
<comment type="caution">
    <text evidence="4">The sequence shown here is derived from an EMBL/GenBank/DDBJ whole genome shotgun (WGS) entry which is preliminary data.</text>
</comment>
<evidence type="ECO:0000256" key="1">
    <source>
        <dbReference type="PIRSR" id="PIRSR613078-1"/>
    </source>
</evidence>
<keyword evidence="5" id="KW-1185">Reference proteome</keyword>
<feature type="compositionally biased region" description="Pro residues" evidence="3">
    <location>
        <begin position="1"/>
        <end position="11"/>
    </location>
</feature>
<evidence type="ECO:0000313" key="4">
    <source>
        <dbReference type="EMBL" id="KAB1632889.1"/>
    </source>
</evidence>
<dbReference type="Proteomes" id="UP000481339">
    <property type="component" value="Unassembled WGS sequence"/>
</dbReference>
<name>A0A7C8FUJ6_9MICO</name>
<evidence type="ECO:0000256" key="3">
    <source>
        <dbReference type="SAM" id="MobiDB-lite"/>
    </source>
</evidence>
<dbReference type="GO" id="GO:0005737">
    <property type="term" value="C:cytoplasm"/>
    <property type="evidence" value="ECO:0007669"/>
    <property type="project" value="TreeGrafter"/>
</dbReference>
<dbReference type="EMBL" id="WBKA01000002">
    <property type="protein sequence ID" value="KAB1632889.1"/>
    <property type="molecule type" value="Genomic_DNA"/>
</dbReference>
<dbReference type="CDD" id="cd07067">
    <property type="entry name" value="HP_PGM_like"/>
    <property type="match status" value="1"/>
</dbReference>
<feature type="binding site" evidence="2">
    <location>
        <begin position="38"/>
        <end position="45"/>
    </location>
    <ligand>
        <name>substrate</name>
    </ligand>
</feature>
<feature type="region of interest" description="Disordered" evidence="3">
    <location>
        <begin position="260"/>
        <end position="294"/>
    </location>
</feature>
<proteinExistence type="predicted"/>
<dbReference type="InterPro" id="IPR013078">
    <property type="entry name" value="His_Pase_superF_clade-1"/>
</dbReference>